<dbReference type="PANTHER" id="PTHR13748">
    <property type="entry name" value="COBW-RELATED"/>
    <property type="match status" value="1"/>
</dbReference>
<dbReference type="InterPro" id="IPR003495">
    <property type="entry name" value="CobW/HypB/UreG_nucleotide-bd"/>
</dbReference>
<accession>A0A2N3I0S0</accession>
<dbReference type="AlphaFoldDB" id="A0A2N3I0S0"/>
<dbReference type="PANTHER" id="PTHR13748:SF62">
    <property type="entry name" value="COBW DOMAIN-CONTAINING PROTEIN"/>
    <property type="match status" value="1"/>
</dbReference>
<evidence type="ECO:0000256" key="1">
    <source>
        <dbReference type="ARBA" id="ARBA00045658"/>
    </source>
</evidence>
<dbReference type="Proteomes" id="UP000233535">
    <property type="component" value="Unassembled WGS sequence"/>
</dbReference>
<dbReference type="RefSeq" id="WP_101260866.1">
    <property type="nucleotide sequence ID" value="NZ_MVDD01000004.1"/>
</dbReference>
<dbReference type="InterPro" id="IPR027417">
    <property type="entry name" value="P-loop_NTPase"/>
</dbReference>
<dbReference type="InterPro" id="IPR051316">
    <property type="entry name" value="Zinc-reg_GTPase_activator"/>
</dbReference>
<keyword evidence="5" id="KW-1185">Reference proteome</keyword>
<dbReference type="EMBL" id="MVDD01000004">
    <property type="protein sequence ID" value="PKQ63918.1"/>
    <property type="molecule type" value="Genomic_DNA"/>
</dbReference>
<feature type="domain" description="CobW/HypB/UreG nucleotide-binding" evidence="2">
    <location>
        <begin position="5"/>
        <end position="180"/>
    </location>
</feature>
<evidence type="ECO:0008006" key="6">
    <source>
        <dbReference type="Google" id="ProtNLM"/>
    </source>
</evidence>
<feature type="domain" description="CobW C-terminal" evidence="3">
    <location>
        <begin position="218"/>
        <end position="300"/>
    </location>
</feature>
<organism evidence="4 5">
    <name type="scientific">Labilibaculum filiforme</name>
    <dbReference type="NCBI Taxonomy" id="1940526"/>
    <lineage>
        <taxon>Bacteria</taxon>
        <taxon>Pseudomonadati</taxon>
        <taxon>Bacteroidota</taxon>
        <taxon>Bacteroidia</taxon>
        <taxon>Marinilabiliales</taxon>
        <taxon>Marinifilaceae</taxon>
        <taxon>Labilibaculum</taxon>
    </lineage>
</organism>
<evidence type="ECO:0000259" key="3">
    <source>
        <dbReference type="Pfam" id="PF07683"/>
    </source>
</evidence>
<dbReference type="InterPro" id="IPR011629">
    <property type="entry name" value="CobW-like_C"/>
</dbReference>
<evidence type="ECO:0000313" key="4">
    <source>
        <dbReference type="EMBL" id="PKQ63918.1"/>
    </source>
</evidence>
<dbReference type="OrthoDB" id="9808822at2"/>
<dbReference type="CDD" id="cd03112">
    <property type="entry name" value="CobW-like"/>
    <property type="match status" value="1"/>
</dbReference>
<evidence type="ECO:0000313" key="5">
    <source>
        <dbReference type="Proteomes" id="UP000233535"/>
    </source>
</evidence>
<name>A0A2N3I0S0_9BACT</name>
<dbReference type="Gene3D" id="3.40.50.300">
    <property type="entry name" value="P-loop containing nucleotide triphosphate hydrolases"/>
    <property type="match status" value="1"/>
</dbReference>
<sequence>MLAFNLITGFLGSGKTTLLSNLLQELSPKKRIAVIQNEFAPSGVDGKELKQKNEGFKLVEINNGSVFCVCQLHTFVQSLQQLILEYKPEIIFLEASGLADPISIIELLQADQLKDIVTLDKIISLVDAPNFFRGLSSLVRFKHQIMVADTLIINKTDLFEGDLKDINTELKTLNPYAEIITTSYGKVDWEALTVKETVKSKAAQRYMGQESEGRPDMKACVLRTHEKLSEQQFRDFIEDLHLQCPRIKGYLNLDDGRVMSVHTVYDSIEFVLLKNYVGPSELIAFGYNLKITDLKKKFKRFSNSAIL</sequence>
<dbReference type="Pfam" id="PF02492">
    <property type="entry name" value="cobW"/>
    <property type="match status" value="1"/>
</dbReference>
<dbReference type="SUPFAM" id="SSF52540">
    <property type="entry name" value="P-loop containing nucleoside triphosphate hydrolases"/>
    <property type="match status" value="1"/>
</dbReference>
<comment type="function">
    <text evidence="1">Zinc chaperone that directly transfers zinc cofactor to target proteins, thereby activating them. Zinc is transferred from the CXCC motif in the GTPase domain to the zinc binding site in target proteins in a process requiring GTP hydrolysis.</text>
</comment>
<proteinExistence type="predicted"/>
<protein>
    <recommendedName>
        <fullName evidence="6">CobW/HypB/UreG nucleotide-binding domain-containing protein</fullName>
    </recommendedName>
</protein>
<reference evidence="4 5" key="1">
    <citation type="journal article" date="2017" name="Front. Microbiol.">
        <title>Labilibaculum manganireducens gen. nov., sp. nov. and Labilibaculum filiforme sp. nov., Novel Bacteroidetes Isolated from Subsurface Sediments of the Baltic Sea.</title>
        <authorList>
            <person name="Vandieken V."/>
            <person name="Marshall I.P."/>
            <person name="Niemann H."/>
            <person name="Engelen B."/>
            <person name="Cypionka H."/>
        </authorList>
    </citation>
    <scope>NUCLEOTIDE SEQUENCE [LARGE SCALE GENOMIC DNA]</scope>
    <source>
        <strain evidence="4 5">59.16B</strain>
    </source>
</reference>
<dbReference type="Pfam" id="PF07683">
    <property type="entry name" value="CobW_C"/>
    <property type="match status" value="1"/>
</dbReference>
<dbReference type="GO" id="GO:0005737">
    <property type="term" value="C:cytoplasm"/>
    <property type="evidence" value="ECO:0007669"/>
    <property type="project" value="TreeGrafter"/>
</dbReference>
<evidence type="ECO:0000259" key="2">
    <source>
        <dbReference type="Pfam" id="PF02492"/>
    </source>
</evidence>
<comment type="caution">
    <text evidence="4">The sequence shown here is derived from an EMBL/GenBank/DDBJ whole genome shotgun (WGS) entry which is preliminary data.</text>
</comment>
<gene>
    <name evidence="4" type="ORF">BZG02_07865</name>
</gene>